<name>A0A4V6XVW1_STECR</name>
<comment type="caution">
    <text evidence="2">The sequence shown here is derived from an EMBL/GenBank/DDBJ whole genome shotgun (WGS) entry which is preliminary data.</text>
</comment>
<keyword evidence="1" id="KW-0472">Membrane</keyword>
<proteinExistence type="predicted"/>
<feature type="transmembrane region" description="Helical" evidence="1">
    <location>
        <begin position="51"/>
        <end position="74"/>
    </location>
</feature>
<reference evidence="2 3" key="1">
    <citation type="journal article" date="2015" name="Genome Biol.">
        <title>Comparative genomics of Steinernema reveals deeply conserved gene regulatory networks.</title>
        <authorList>
            <person name="Dillman A.R."/>
            <person name="Macchietto M."/>
            <person name="Porter C.F."/>
            <person name="Rogers A."/>
            <person name="Williams B."/>
            <person name="Antoshechkin I."/>
            <person name="Lee M.M."/>
            <person name="Goodwin Z."/>
            <person name="Lu X."/>
            <person name="Lewis E.E."/>
            <person name="Goodrich-Blair H."/>
            <person name="Stock S.P."/>
            <person name="Adams B.J."/>
            <person name="Sternberg P.W."/>
            <person name="Mortazavi A."/>
        </authorList>
    </citation>
    <scope>NUCLEOTIDE SEQUENCE [LARGE SCALE GENOMIC DNA]</scope>
    <source>
        <strain evidence="2 3">ALL</strain>
    </source>
</reference>
<dbReference type="EMBL" id="AZBU02000007">
    <property type="protein sequence ID" value="TKR69065.1"/>
    <property type="molecule type" value="Genomic_DNA"/>
</dbReference>
<keyword evidence="1" id="KW-0812">Transmembrane</keyword>
<sequence>MVVFAANAVDSRVVRSRIQLPSFPASHFHILSFCLLLCGRNPLRSLDSLFAFGYAELLLMGVGNLAHFCLFGVVELCF</sequence>
<gene>
    <name evidence="2" type="ORF">L596_021266</name>
</gene>
<evidence type="ECO:0000313" key="3">
    <source>
        <dbReference type="Proteomes" id="UP000298663"/>
    </source>
</evidence>
<keyword evidence="3" id="KW-1185">Reference proteome</keyword>
<keyword evidence="1" id="KW-1133">Transmembrane helix</keyword>
<dbReference type="AlphaFoldDB" id="A0A4V6XVW1"/>
<accession>A0A4V6XVW1</accession>
<reference evidence="2 3" key="2">
    <citation type="journal article" date="2019" name="G3 (Bethesda)">
        <title>Hybrid Assembly of the Genome of the Entomopathogenic Nematode Steinernema carpocapsae Identifies the X-Chromosome.</title>
        <authorList>
            <person name="Serra L."/>
            <person name="Macchietto M."/>
            <person name="Macias-Munoz A."/>
            <person name="McGill C.J."/>
            <person name="Rodriguez I.M."/>
            <person name="Rodriguez B."/>
            <person name="Murad R."/>
            <person name="Mortazavi A."/>
        </authorList>
    </citation>
    <scope>NUCLEOTIDE SEQUENCE [LARGE SCALE GENOMIC DNA]</scope>
    <source>
        <strain evidence="2 3">ALL</strain>
    </source>
</reference>
<dbReference type="Proteomes" id="UP000298663">
    <property type="component" value="Unassembled WGS sequence"/>
</dbReference>
<evidence type="ECO:0000313" key="2">
    <source>
        <dbReference type="EMBL" id="TKR69065.1"/>
    </source>
</evidence>
<protein>
    <submittedName>
        <fullName evidence="2">Uncharacterized protein</fullName>
    </submittedName>
</protein>
<organism evidence="2 3">
    <name type="scientific">Steinernema carpocapsae</name>
    <name type="common">Entomopathogenic nematode</name>
    <dbReference type="NCBI Taxonomy" id="34508"/>
    <lineage>
        <taxon>Eukaryota</taxon>
        <taxon>Metazoa</taxon>
        <taxon>Ecdysozoa</taxon>
        <taxon>Nematoda</taxon>
        <taxon>Chromadorea</taxon>
        <taxon>Rhabditida</taxon>
        <taxon>Tylenchina</taxon>
        <taxon>Panagrolaimomorpha</taxon>
        <taxon>Strongyloidoidea</taxon>
        <taxon>Steinernematidae</taxon>
        <taxon>Steinernema</taxon>
    </lineage>
</organism>
<evidence type="ECO:0000256" key="1">
    <source>
        <dbReference type="SAM" id="Phobius"/>
    </source>
</evidence>